<feature type="region of interest" description="Disordered" evidence="1">
    <location>
        <begin position="24"/>
        <end position="43"/>
    </location>
</feature>
<evidence type="ECO:0000313" key="4">
    <source>
        <dbReference type="EMBL" id="QLL06579.1"/>
    </source>
</evidence>
<feature type="compositionally biased region" description="Low complexity" evidence="1">
    <location>
        <begin position="24"/>
        <end position="37"/>
    </location>
</feature>
<evidence type="ECO:0000256" key="2">
    <source>
        <dbReference type="SAM" id="SignalP"/>
    </source>
</evidence>
<feature type="chain" id="PRO_5039268286" evidence="2">
    <location>
        <begin position="20"/>
        <end position="226"/>
    </location>
</feature>
<accession>A0A7D6IQS3</accession>
<dbReference type="AlphaFoldDB" id="A0A7D6IQS3"/>
<name>A0A7D6IQS3_9MYCO</name>
<evidence type="ECO:0000313" key="5">
    <source>
        <dbReference type="Proteomes" id="UP000510682"/>
    </source>
</evidence>
<dbReference type="RefSeq" id="WP_180915157.1">
    <property type="nucleotide sequence ID" value="NZ_CP059165.1"/>
</dbReference>
<gene>
    <name evidence="4" type="ORF">H0P51_23075</name>
</gene>
<reference evidence="4" key="2">
    <citation type="submission" date="2020-07" db="EMBL/GenBank/DDBJ databases">
        <authorList>
            <person name="Yu X."/>
        </authorList>
    </citation>
    <scope>NUCLEOTIDE SEQUENCE [LARGE SCALE GENOMIC DNA]</scope>
    <source>
        <strain evidence="4">24T</strain>
    </source>
</reference>
<evidence type="ECO:0000256" key="1">
    <source>
        <dbReference type="SAM" id="MobiDB-lite"/>
    </source>
</evidence>
<sequence>MRRVCIGLAVALLTACAQQQPTTAPASLSAPTSSRPPGAVVNPGNIRRVARELPAGYEVSNTARAASPKALWGLGGDTAANPPPCLALADPGNGHQPNAQGVSASGPGGIVDSVVVTMSGGLAKLDRNVQTACAHWDLSAGRTLVSVGLVDAPHIDGADTCAMVADIRAAVESGSEIDSRAYTFVAYLGAYYVFTSLTTDPGSMLPPLPPQYAADLLVKTVSTLRG</sequence>
<dbReference type="EMBL" id="CP059165">
    <property type="protein sequence ID" value="QLL06579.1"/>
    <property type="molecule type" value="Genomic_DNA"/>
</dbReference>
<dbReference type="KEGG" id="mgor:H0P51_23075"/>
<dbReference type="PROSITE" id="PS51257">
    <property type="entry name" value="PROKAR_LIPOPROTEIN"/>
    <property type="match status" value="1"/>
</dbReference>
<feature type="domain" description="DUF5642" evidence="3">
    <location>
        <begin position="42"/>
        <end position="225"/>
    </location>
</feature>
<reference evidence="4" key="1">
    <citation type="submission" date="2020-07" db="EMBL/GenBank/DDBJ databases">
        <title>Description of Mycobacterium gordonae subsp. intergordonae subsp.nov. and Mycobacterium gordonae subsp. gordonae subsp. nov.</title>
        <authorList>
            <person name="Huang H."/>
        </authorList>
    </citation>
    <scope>NUCLEOTIDE SEQUENCE [LARGE SCALE GENOMIC DNA]</scope>
    <source>
        <strain evidence="4">24T</strain>
    </source>
</reference>
<feature type="signal peptide" evidence="2">
    <location>
        <begin position="1"/>
        <end position="19"/>
    </location>
</feature>
<organism evidence="4 5">
    <name type="scientific">Mycobacterium vicinigordonae</name>
    <dbReference type="NCBI Taxonomy" id="1719132"/>
    <lineage>
        <taxon>Bacteria</taxon>
        <taxon>Bacillati</taxon>
        <taxon>Actinomycetota</taxon>
        <taxon>Actinomycetes</taxon>
        <taxon>Mycobacteriales</taxon>
        <taxon>Mycobacteriaceae</taxon>
        <taxon>Mycobacterium</taxon>
    </lineage>
</organism>
<keyword evidence="5" id="KW-1185">Reference proteome</keyword>
<protein>
    <submittedName>
        <fullName evidence="4">DUF5642 family protein</fullName>
    </submittedName>
</protein>
<dbReference type="InterPro" id="IPR041313">
    <property type="entry name" value="DUF5642"/>
</dbReference>
<dbReference type="Proteomes" id="UP000510682">
    <property type="component" value="Chromosome"/>
</dbReference>
<dbReference type="Pfam" id="PF18702">
    <property type="entry name" value="DUF5642"/>
    <property type="match status" value="1"/>
</dbReference>
<proteinExistence type="predicted"/>
<evidence type="ECO:0000259" key="3">
    <source>
        <dbReference type="Pfam" id="PF18702"/>
    </source>
</evidence>
<keyword evidence="2" id="KW-0732">Signal</keyword>